<dbReference type="PRINTS" id="PR00507">
    <property type="entry name" value="N12N6MTFRASE"/>
</dbReference>
<dbReference type="PANTHER" id="PTHR33841:SF5">
    <property type="entry name" value="DNA METHYLASE (MODIFICATION METHYLASE) (METHYLTRANSFERASE)-RELATED"/>
    <property type="match status" value="1"/>
</dbReference>
<organism evidence="4 5">
    <name type="scientific">Brachyspira aalborgi</name>
    <dbReference type="NCBI Taxonomy" id="29522"/>
    <lineage>
        <taxon>Bacteria</taxon>
        <taxon>Pseudomonadati</taxon>
        <taxon>Spirochaetota</taxon>
        <taxon>Spirochaetia</taxon>
        <taxon>Brachyspirales</taxon>
        <taxon>Brachyspiraceae</taxon>
        <taxon>Brachyspira</taxon>
    </lineage>
</organism>
<keyword evidence="3" id="KW-0949">S-adenosyl-L-methionine</keyword>
<dbReference type="PANTHER" id="PTHR33841">
    <property type="entry name" value="DNA METHYLTRANSFERASE YEEA-RELATED"/>
    <property type="match status" value="1"/>
</dbReference>
<name>A0A5C8FHW6_9SPIR</name>
<protein>
    <submittedName>
        <fullName evidence="4">Methyltransferase</fullName>
    </submittedName>
</protein>
<reference evidence="4 5" key="1">
    <citation type="journal article" date="1992" name="Lakartidningen">
        <title>[Penicillin V and not amoxicillin is the first choice preparation in acute otitis].</title>
        <authorList>
            <person name="Kamme C."/>
            <person name="Lundgren K."/>
            <person name="Prellner K."/>
        </authorList>
    </citation>
    <scope>NUCLEOTIDE SEQUENCE [LARGE SCALE GENOMIC DNA]</scope>
    <source>
        <strain evidence="4 5">PC3939II</strain>
    </source>
</reference>
<keyword evidence="2 4" id="KW-0808">Transferase</keyword>
<dbReference type="GO" id="GO:0009007">
    <property type="term" value="F:site-specific DNA-methyltransferase (adenine-specific) activity"/>
    <property type="evidence" value="ECO:0007669"/>
    <property type="project" value="UniProtKB-EC"/>
</dbReference>
<evidence type="ECO:0000256" key="3">
    <source>
        <dbReference type="ARBA" id="ARBA00022691"/>
    </source>
</evidence>
<dbReference type="InterPro" id="IPR029063">
    <property type="entry name" value="SAM-dependent_MTases_sf"/>
</dbReference>
<evidence type="ECO:0000256" key="2">
    <source>
        <dbReference type="ARBA" id="ARBA00022679"/>
    </source>
</evidence>
<dbReference type="EMBL" id="SAYE01000015">
    <property type="protein sequence ID" value="TXJ49343.1"/>
    <property type="molecule type" value="Genomic_DNA"/>
</dbReference>
<dbReference type="SUPFAM" id="SSF53335">
    <property type="entry name" value="S-adenosyl-L-methionine-dependent methyltransferases"/>
    <property type="match status" value="1"/>
</dbReference>
<dbReference type="InterPro" id="IPR002052">
    <property type="entry name" value="DNA_methylase_N6_adenine_CS"/>
</dbReference>
<evidence type="ECO:0000313" key="5">
    <source>
        <dbReference type="Proteomes" id="UP000322307"/>
    </source>
</evidence>
<keyword evidence="1 4" id="KW-0489">Methyltransferase</keyword>
<evidence type="ECO:0000313" key="4">
    <source>
        <dbReference type="EMBL" id="TXJ49343.1"/>
    </source>
</evidence>
<dbReference type="Proteomes" id="UP000322307">
    <property type="component" value="Unassembled WGS sequence"/>
</dbReference>
<dbReference type="RefSeq" id="WP_147718624.1">
    <property type="nucleotide sequence ID" value="NZ_SAYE01000015.1"/>
</dbReference>
<dbReference type="GO" id="GO:0032259">
    <property type="term" value="P:methylation"/>
    <property type="evidence" value="ECO:0007669"/>
    <property type="project" value="UniProtKB-KW"/>
</dbReference>
<sequence>MNGIKKKEYGDYQTPSEFAFIIINYINSIFKIKPDLIIEPTCGIGNFLKESLNVFPKSKLIGIDINKNYIKKAMLSINNDMATFYCGNILNFDLSSLNINFDFQTLIIGNPPWITNSKLSKLNSDNLPTKKNFKNLKGIYALTGLSNFDICEYIFLKLINFFKDSNTIIALLCKTTVARNVFTEMHRQGINFNFARIVKFDAKKIFNASVDACLFILRLSSHNEKLQNYEVCDISNDSNIKEFVKIKNNILISENNNYDFEGKCNFVWRQGVKHDCVNIMELYKKDNFLYNKLNERVDIEEDLLFPLIKSSSLKNRIINEYSKYIILTQKYIGEDTNYIYLKYPKTWEYLKNNEKYFLKRKSSIYSKSKPFSIFGVGDYSFSKYKVGVSGFYKKPLFSLLLSNISNKPVIMDDTCYFLSFNTYNEAYITMLALNNFKVQEFIKNISFIDSKRPYSKKILDRIDFIKIFDCLSYNEFKKCEKNNNLKPYLTKYLYNNFKKSLKNS</sequence>
<dbReference type="PROSITE" id="PS00092">
    <property type="entry name" value="N6_MTASE"/>
    <property type="match status" value="1"/>
</dbReference>
<dbReference type="InterPro" id="IPR050953">
    <property type="entry name" value="N4_N6_ade-DNA_methylase"/>
</dbReference>
<dbReference type="GO" id="GO:0003676">
    <property type="term" value="F:nucleic acid binding"/>
    <property type="evidence" value="ECO:0007669"/>
    <property type="project" value="InterPro"/>
</dbReference>
<evidence type="ECO:0000256" key="1">
    <source>
        <dbReference type="ARBA" id="ARBA00022603"/>
    </source>
</evidence>
<dbReference type="AlphaFoldDB" id="A0A5C8FHW6"/>
<gene>
    <name evidence="4" type="ORF">EPJ84_10265</name>
</gene>
<proteinExistence type="predicted"/>
<dbReference type="Gene3D" id="3.40.50.150">
    <property type="entry name" value="Vaccinia Virus protein VP39"/>
    <property type="match status" value="1"/>
</dbReference>
<comment type="caution">
    <text evidence="4">The sequence shown here is derived from an EMBL/GenBank/DDBJ whole genome shotgun (WGS) entry which is preliminary data.</text>
</comment>
<accession>A0A5C8FHW6</accession>